<evidence type="ECO:0000313" key="2">
    <source>
        <dbReference type="EMBL" id="GCF06588.1"/>
    </source>
</evidence>
<feature type="domain" description="Smf/DprA SLOG" evidence="1">
    <location>
        <begin position="3"/>
        <end position="64"/>
    </location>
</feature>
<dbReference type="AlphaFoldDB" id="A0A5A5T5J1"/>
<protein>
    <recommendedName>
        <fullName evidence="1">Smf/DprA SLOG domain-containing protein</fullName>
    </recommendedName>
</protein>
<dbReference type="EMBL" id="BIXY01000001">
    <property type="protein sequence ID" value="GCF06588.1"/>
    <property type="molecule type" value="Genomic_DNA"/>
</dbReference>
<sequence length="107" mass="11600">MECNNVVTGLAQIVIVAESDTKGGTWDGANGALKQGREVYVRQPTTEQTLSSNQLLLNNGCTPLSWPTSNLEDLLAPIIHKSQIVQEKQQQASVKPDQLSLLAITNE</sequence>
<dbReference type="InterPro" id="IPR057666">
    <property type="entry name" value="DrpA_SLOG"/>
</dbReference>
<reference evidence="2 3" key="1">
    <citation type="submission" date="2019-01" db="EMBL/GenBank/DDBJ databases">
        <title>Draft genome sequence of Dictyobacter sp. Uno17.</title>
        <authorList>
            <person name="Wang C.M."/>
            <person name="Zheng Y."/>
            <person name="Sakai Y."/>
            <person name="Abe K."/>
            <person name="Yokota A."/>
            <person name="Yabe S."/>
        </authorList>
    </citation>
    <scope>NUCLEOTIDE SEQUENCE [LARGE SCALE GENOMIC DNA]</scope>
    <source>
        <strain evidence="2 3">Uno17</strain>
    </source>
</reference>
<proteinExistence type="predicted"/>
<organism evidence="2 3">
    <name type="scientific">Dictyobacter arantiisoli</name>
    <dbReference type="NCBI Taxonomy" id="2014874"/>
    <lineage>
        <taxon>Bacteria</taxon>
        <taxon>Bacillati</taxon>
        <taxon>Chloroflexota</taxon>
        <taxon>Ktedonobacteria</taxon>
        <taxon>Ktedonobacterales</taxon>
        <taxon>Dictyobacteraceae</taxon>
        <taxon>Dictyobacter</taxon>
    </lineage>
</organism>
<dbReference type="Gene3D" id="3.40.50.450">
    <property type="match status" value="1"/>
</dbReference>
<evidence type="ECO:0000313" key="3">
    <source>
        <dbReference type="Proteomes" id="UP000322530"/>
    </source>
</evidence>
<evidence type="ECO:0000259" key="1">
    <source>
        <dbReference type="Pfam" id="PF02481"/>
    </source>
</evidence>
<comment type="caution">
    <text evidence="2">The sequence shown here is derived from an EMBL/GenBank/DDBJ whole genome shotgun (WGS) entry which is preliminary data.</text>
</comment>
<gene>
    <name evidence="2" type="ORF">KDI_01520</name>
</gene>
<dbReference type="Proteomes" id="UP000322530">
    <property type="component" value="Unassembled WGS sequence"/>
</dbReference>
<keyword evidence="3" id="KW-1185">Reference proteome</keyword>
<dbReference type="GO" id="GO:0009294">
    <property type="term" value="P:DNA-mediated transformation"/>
    <property type="evidence" value="ECO:0007669"/>
    <property type="project" value="InterPro"/>
</dbReference>
<dbReference type="Pfam" id="PF02481">
    <property type="entry name" value="DNA_processg_A"/>
    <property type="match status" value="1"/>
</dbReference>
<name>A0A5A5T5J1_9CHLR</name>
<accession>A0A5A5T5J1</accession>